<evidence type="ECO:0000313" key="1">
    <source>
        <dbReference type="EMBL" id="KAF9464969.1"/>
    </source>
</evidence>
<dbReference type="Proteomes" id="UP000807353">
    <property type="component" value="Unassembled WGS sequence"/>
</dbReference>
<sequence length="494" mass="56410">MAASTKLVASDLPIETWTHIIQFLQYSHQIPFLHVSRSFHAIAVRFVFASIRIYLVGKESSEFFAMSYGPPLPSDEILERSMQRSWEILQHIKDNPEFASVVKTIIVVAMADSHSIFEKLCLIQALQAIPRLRSFYWFGRSPELSEGLTASLPPSLRNLSLETVPSPTMLQHLNQITHLRLVHPFYYARNTHDIVHDDHWSEELADSESTVVIVKSMAVTLKELSLVARNVSEMPIRMYSALTTLDICATFNSDVASMELVFRHAPLLECLSLVGHISVDIFSILPNDSTSLPYLRSFRLSCEEVALPVISHEAIRVLSVFLEGRSLLRRLFVRLAGASWYTLSDLLPTIESLVNLEVLGFHAGYRYLEWEDFNQLASLFSSKLKAVHIAIPWNHQDSATIDVNALWPLLFYLGKLPRLTFLHLYGIGRYLPIVPEDLVNEVQHLETVGLNRVLWDVDKSQAEVKLTEWPPWRLKFSVEEDFACPDDAWLMTYH</sequence>
<dbReference type="InterPro" id="IPR032675">
    <property type="entry name" value="LRR_dom_sf"/>
</dbReference>
<evidence type="ECO:0000313" key="2">
    <source>
        <dbReference type="Proteomes" id="UP000807353"/>
    </source>
</evidence>
<accession>A0A9P5YA66</accession>
<dbReference type="Gene3D" id="3.80.10.10">
    <property type="entry name" value="Ribonuclease Inhibitor"/>
    <property type="match status" value="1"/>
</dbReference>
<dbReference type="OrthoDB" id="3238099at2759"/>
<name>A0A9P5YA66_9AGAR</name>
<protein>
    <recommendedName>
        <fullName evidence="3">F-box domain-containing protein</fullName>
    </recommendedName>
</protein>
<dbReference type="SUPFAM" id="SSF52047">
    <property type="entry name" value="RNI-like"/>
    <property type="match status" value="1"/>
</dbReference>
<evidence type="ECO:0008006" key="3">
    <source>
        <dbReference type="Google" id="ProtNLM"/>
    </source>
</evidence>
<gene>
    <name evidence="1" type="ORF">BDZ94DRAFT_1254974</name>
</gene>
<proteinExistence type="predicted"/>
<dbReference type="AlphaFoldDB" id="A0A9P5YA66"/>
<organism evidence="1 2">
    <name type="scientific">Collybia nuda</name>
    <dbReference type="NCBI Taxonomy" id="64659"/>
    <lineage>
        <taxon>Eukaryota</taxon>
        <taxon>Fungi</taxon>
        <taxon>Dikarya</taxon>
        <taxon>Basidiomycota</taxon>
        <taxon>Agaricomycotina</taxon>
        <taxon>Agaricomycetes</taxon>
        <taxon>Agaricomycetidae</taxon>
        <taxon>Agaricales</taxon>
        <taxon>Tricholomatineae</taxon>
        <taxon>Clitocybaceae</taxon>
        <taxon>Collybia</taxon>
    </lineage>
</organism>
<comment type="caution">
    <text evidence="1">The sequence shown here is derived from an EMBL/GenBank/DDBJ whole genome shotgun (WGS) entry which is preliminary data.</text>
</comment>
<dbReference type="EMBL" id="MU150250">
    <property type="protein sequence ID" value="KAF9464969.1"/>
    <property type="molecule type" value="Genomic_DNA"/>
</dbReference>
<keyword evidence="2" id="KW-1185">Reference proteome</keyword>
<reference evidence="1" key="1">
    <citation type="submission" date="2020-11" db="EMBL/GenBank/DDBJ databases">
        <authorList>
            <consortium name="DOE Joint Genome Institute"/>
            <person name="Ahrendt S."/>
            <person name="Riley R."/>
            <person name="Andreopoulos W."/>
            <person name="Labutti K."/>
            <person name="Pangilinan J."/>
            <person name="Ruiz-Duenas F.J."/>
            <person name="Barrasa J.M."/>
            <person name="Sanchez-Garcia M."/>
            <person name="Camarero S."/>
            <person name="Miyauchi S."/>
            <person name="Serrano A."/>
            <person name="Linde D."/>
            <person name="Babiker R."/>
            <person name="Drula E."/>
            <person name="Ayuso-Fernandez I."/>
            <person name="Pacheco R."/>
            <person name="Padilla G."/>
            <person name="Ferreira P."/>
            <person name="Barriuso J."/>
            <person name="Kellner H."/>
            <person name="Castanera R."/>
            <person name="Alfaro M."/>
            <person name="Ramirez L."/>
            <person name="Pisabarro A.G."/>
            <person name="Kuo A."/>
            <person name="Tritt A."/>
            <person name="Lipzen A."/>
            <person name="He G."/>
            <person name="Yan M."/>
            <person name="Ng V."/>
            <person name="Cullen D."/>
            <person name="Martin F."/>
            <person name="Rosso M.-N."/>
            <person name="Henrissat B."/>
            <person name="Hibbett D."/>
            <person name="Martinez A.T."/>
            <person name="Grigoriev I.V."/>
        </authorList>
    </citation>
    <scope>NUCLEOTIDE SEQUENCE</scope>
    <source>
        <strain evidence="1">CBS 247.69</strain>
    </source>
</reference>